<dbReference type="Proteomes" id="UP000316416">
    <property type="component" value="Chromosome"/>
</dbReference>
<dbReference type="InterPro" id="IPR007484">
    <property type="entry name" value="Peptidase_M28"/>
</dbReference>
<evidence type="ECO:0000313" key="3">
    <source>
        <dbReference type="Proteomes" id="UP000316416"/>
    </source>
</evidence>
<sequence length="343" mass="38060">MDPTPNQIKQFIVPTVCLFFSLIASGCNSSDSQAYLSCKNRLTSSWADPKVLHADIAALTSDAFEGRKTGTLGAQKSRNYIASRFNEVGLKPWQDEYAVPFSYQLSFSQRQGVNMIGVIRAKQPTDKWRIVLAHYDHLGKKGNRIHPGADDNASGIAAMLQIASRVTQSIKTDDSQLSSLNTLPINYLFVATDAEEPGLFGGYALVESLKTLGVIPQIEQIELAINLDMVGRPGRPYAIYLEGKKGFKRFNEIQRNITAANGLCIKATHPRSLNKSVKKVDWLRASDHYPLHKAGIPWLYFGVPPHNDYHSTRDTIEKIDLQFLAAVTESANQLLVIDSLLLK</sequence>
<accession>A0ABX6V7M3</accession>
<dbReference type="SUPFAM" id="SSF53187">
    <property type="entry name" value="Zn-dependent exopeptidases"/>
    <property type="match status" value="1"/>
</dbReference>
<feature type="domain" description="Peptidase M28" evidence="1">
    <location>
        <begin position="114"/>
        <end position="331"/>
    </location>
</feature>
<dbReference type="InterPro" id="IPR045175">
    <property type="entry name" value="M28_fam"/>
</dbReference>
<organism evidence="2 3">
    <name type="scientific">Shewanella eurypsychrophilus</name>
    <dbReference type="NCBI Taxonomy" id="2593656"/>
    <lineage>
        <taxon>Bacteria</taxon>
        <taxon>Pseudomonadati</taxon>
        <taxon>Pseudomonadota</taxon>
        <taxon>Gammaproteobacteria</taxon>
        <taxon>Alteromonadales</taxon>
        <taxon>Shewanellaceae</taxon>
        <taxon>Shewanella</taxon>
    </lineage>
</organism>
<name>A0ABX6V7M3_9GAMM</name>
<dbReference type="Pfam" id="PF04389">
    <property type="entry name" value="Peptidase_M28"/>
    <property type="match status" value="1"/>
</dbReference>
<dbReference type="EMBL" id="CP045503">
    <property type="protein sequence ID" value="QPG56523.1"/>
    <property type="molecule type" value="Genomic_DNA"/>
</dbReference>
<dbReference type="PANTHER" id="PTHR12147">
    <property type="entry name" value="METALLOPEPTIDASE M28 FAMILY MEMBER"/>
    <property type="match status" value="1"/>
</dbReference>
<keyword evidence="3" id="KW-1185">Reference proteome</keyword>
<dbReference type="RefSeq" id="WP_142871906.1">
    <property type="nucleotide sequence ID" value="NZ_CP045503.2"/>
</dbReference>
<evidence type="ECO:0000259" key="1">
    <source>
        <dbReference type="Pfam" id="PF04389"/>
    </source>
</evidence>
<dbReference type="Gene3D" id="3.40.630.10">
    <property type="entry name" value="Zn peptidases"/>
    <property type="match status" value="1"/>
</dbReference>
<proteinExistence type="predicted"/>
<reference evidence="2" key="1">
    <citation type="submission" date="2021-07" db="EMBL/GenBank/DDBJ databases">
        <title>Shewanella sp. YLB-07 whole genome sequence.</title>
        <authorList>
            <person name="Yu L."/>
        </authorList>
    </citation>
    <scope>NUCLEOTIDE SEQUENCE</scope>
    <source>
        <strain evidence="2">YLB-08</strain>
    </source>
</reference>
<gene>
    <name evidence="2" type="ORF">FM038_003110</name>
</gene>
<evidence type="ECO:0000313" key="2">
    <source>
        <dbReference type="EMBL" id="QPG56523.1"/>
    </source>
</evidence>
<dbReference type="PANTHER" id="PTHR12147:SF26">
    <property type="entry name" value="PEPTIDASE M28 DOMAIN-CONTAINING PROTEIN"/>
    <property type="match status" value="1"/>
</dbReference>
<protein>
    <submittedName>
        <fullName evidence="2">M28 family peptidase</fullName>
    </submittedName>
</protein>